<dbReference type="GO" id="GO:0046872">
    <property type="term" value="F:metal ion binding"/>
    <property type="evidence" value="ECO:0007669"/>
    <property type="project" value="InterPro"/>
</dbReference>
<evidence type="ECO:0000259" key="5">
    <source>
        <dbReference type="PROSITE" id="PS50902"/>
    </source>
</evidence>
<accession>A0A3E3EHQ1</accession>
<dbReference type="Gene3D" id="3.40.50.360">
    <property type="match status" value="1"/>
</dbReference>
<dbReference type="EMBL" id="QUSL01000001">
    <property type="protein sequence ID" value="RGD87319.1"/>
    <property type="molecule type" value="Genomic_DNA"/>
</dbReference>
<organism evidence="6 7">
    <name type="scientific">Thomasclavelia ramosa</name>
    <dbReference type="NCBI Taxonomy" id="1547"/>
    <lineage>
        <taxon>Bacteria</taxon>
        <taxon>Bacillati</taxon>
        <taxon>Bacillota</taxon>
        <taxon>Erysipelotrichia</taxon>
        <taxon>Erysipelotrichales</taxon>
        <taxon>Coprobacillaceae</taxon>
        <taxon>Thomasclavelia</taxon>
    </lineage>
</organism>
<evidence type="ECO:0000313" key="7">
    <source>
        <dbReference type="Proteomes" id="UP000261032"/>
    </source>
</evidence>
<keyword evidence="4" id="KW-0249">Electron transport</keyword>
<dbReference type="Pfam" id="PF00258">
    <property type="entry name" value="Flavodoxin_1"/>
    <property type="match status" value="1"/>
</dbReference>
<dbReference type="SUPFAM" id="SSF56281">
    <property type="entry name" value="Metallo-hydrolase/oxidoreductase"/>
    <property type="match status" value="1"/>
</dbReference>
<dbReference type="InterPro" id="IPR016440">
    <property type="entry name" value="Rubredoxin-O_OxRdtase"/>
</dbReference>
<sequence>MMNCIREVNENVYWIGGNDRRLSLFENIFPIPRGISYNAYVVLDEKTILLDTVDWSIGHLFFDNLETALQGRTLDYIVINHMEPDHCACLKEVINRYPEVVIVGNAKTFTMIDQFFGIEINKLVVKENDTLTTGKHTFTFVMAPLVHWPEVMVTYDSYDKTLYSADAFGTFGALDGALFNDEVDFEHEWLDDARRYYGNIVGKYGPQVQMLLKKASSLEIATICPLHGPVWRNNIDYIVSKYDCWSKYEPEEKGVVLAYGSIYGNTENVMEIIASKLKQAGVKNVRMYDVSKVHVSNLISEVFHYSHLILAAPTYNSGIFPPMENFLSDMIALSLKKRSVALLENGTWGALCAKHMRTKLETMKDMEIINEPITIKSTLKTEQVDDIDNLVTTIVASIG</sequence>
<dbReference type="PANTHER" id="PTHR32145:SF20">
    <property type="entry name" value="FLAVOPROTEIN"/>
    <property type="match status" value="1"/>
</dbReference>
<dbReference type="GO" id="GO:0010181">
    <property type="term" value="F:FMN binding"/>
    <property type="evidence" value="ECO:0007669"/>
    <property type="project" value="InterPro"/>
</dbReference>
<dbReference type="SMART" id="SM00849">
    <property type="entry name" value="Lactamase_B"/>
    <property type="match status" value="1"/>
</dbReference>
<gene>
    <name evidence="6" type="ORF">DXB93_01270</name>
</gene>
<dbReference type="AlphaFoldDB" id="A0A3E3EHQ1"/>
<evidence type="ECO:0000256" key="1">
    <source>
        <dbReference type="ARBA" id="ARBA00001962"/>
    </source>
</evidence>
<dbReference type="PANTHER" id="PTHR32145">
    <property type="entry name" value="DIFLAVIN FLAVOPROTEIN A 2-RELATED"/>
    <property type="match status" value="1"/>
</dbReference>
<dbReference type="Pfam" id="PF19583">
    <property type="entry name" value="ODP"/>
    <property type="match status" value="1"/>
</dbReference>
<comment type="similarity">
    <text evidence="2">In the N-terminal section; belongs to the zinc metallo-hydrolase group 3 family.</text>
</comment>
<dbReference type="InterPro" id="IPR036866">
    <property type="entry name" value="RibonucZ/Hydroxyglut_hydro"/>
</dbReference>
<comment type="cofactor">
    <cofactor evidence="1">
        <name>Fe cation</name>
        <dbReference type="ChEBI" id="CHEBI:24875"/>
    </cofactor>
</comment>
<dbReference type="InterPro" id="IPR045761">
    <property type="entry name" value="ODP_dom"/>
</dbReference>
<dbReference type="Proteomes" id="UP000261032">
    <property type="component" value="Unassembled WGS sequence"/>
</dbReference>
<dbReference type="GO" id="GO:0009055">
    <property type="term" value="F:electron transfer activity"/>
    <property type="evidence" value="ECO:0007669"/>
    <property type="project" value="InterPro"/>
</dbReference>
<dbReference type="InterPro" id="IPR001279">
    <property type="entry name" value="Metallo-B-lactamas"/>
</dbReference>
<keyword evidence="3" id="KW-0813">Transport</keyword>
<dbReference type="SUPFAM" id="SSF52218">
    <property type="entry name" value="Flavoproteins"/>
    <property type="match status" value="1"/>
</dbReference>
<dbReference type="Gene3D" id="3.60.15.10">
    <property type="entry name" value="Ribonuclease Z/Hydroxyacylglutathione hydrolase-like"/>
    <property type="match status" value="1"/>
</dbReference>
<proteinExistence type="inferred from homology"/>
<dbReference type="InterPro" id="IPR008254">
    <property type="entry name" value="Flavodoxin/NO_synth"/>
</dbReference>
<dbReference type="InterPro" id="IPR029039">
    <property type="entry name" value="Flavoprotein-like_sf"/>
</dbReference>
<feature type="domain" description="Flavodoxin-like" evidence="5">
    <location>
        <begin position="255"/>
        <end position="395"/>
    </location>
</feature>
<evidence type="ECO:0000313" key="6">
    <source>
        <dbReference type="EMBL" id="RGD87319.1"/>
    </source>
</evidence>
<evidence type="ECO:0000256" key="4">
    <source>
        <dbReference type="ARBA" id="ARBA00022982"/>
    </source>
</evidence>
<dbReference type="InterPro" id="IPR051285">
    <property type="entry name" value="NADH_oxidoreductase_modular"/>
</dbReference>
<comment type="caution">
    <text evidence="6">The sequence shown here is derived from an EMBL/GenBank/DDBJ whole genome shotgun (WGS) entry which is preliminary data.</text>
</comment>
<evidence type="ECO:0000256" key="2">
    <source>
        <dbReference type="ARBA" id="ARBA00007121"/>
    </source>
</evidence>
<dbReference type="GO" id="GO:0016651">
    <property type="term" value="F:oxidoreductase activity, acting on NAD(P)H"/>
    <property type="evidence" value="ECO:0007669"/>
    <property type="project" value="UniProtKB-ARBA"/>
</dbReference>
<dbReference type="PIRSF" id="PIRSF005243">
    <property type="entry name" value="ROO"/>
    <property type="match status" value="1"/>
</dbReference>
<name>A0A3E3EHQ1_9FIRM</name>
<protein>
    <submittedName>
        <fullName evidence="6">FprA family A-type flavoprotein</fullName>
    </submittedName>
</protein>
<reference evidence="6 7" key="1">
    <citation type="submission" date="2018-08" db="EMBL/GenBank/DDBJ databases">
        <title>A genome reference for cultivated species of the human gut microbiota.</title>
        <authorList>
            <person name="Zou Y."/>
            <person name="Xue W."/>
            <person name="Luo G."/>
        </authorList>
    </citation>
    <scope>NUCLEOTIDE SEQUENCE [LARGE SCALE GENOMIC DNA]</scope>
    <source>
        <strain evidence="6 7">OM06-4</strain>
    </source>
</reference>
<dbReference type="CDD" id="cd07709">
    <property type="entry name" value="flavodiiron_proteins_MBL-fold"/>
    <property type="match status" value="1"/>
</dbReference>
<dbReference type="PROSITE" id="PS50902">
    <property type="entry name" value="FLAVODOXIN_LIKE"/>
    <property type="match status" value="1"/>
</dbReference>
<evidence type="ECO:0000256" key="3">
    <source>
        <dbReference type="ARBA" id="ARBA00022448"/>
    </source>
</evidence>